<protein>
    <submittedName>
        <fullName evidence="2">Class I SAM-dependent methyltransferase</fullName>
    </submittedName>
</protein>
<dbReference type="InterPro" id="IPR029063">
    <property type="entry name" value="SAM-dependent_MTases_sf"/>
</dbReference>
<dbReference type="CDD" id="cd02440">
    <property type="entry name" value="AdoMet_MTases"/>
    <property type="match status" value="1"/>
</dbReference>
<dbReference type="InterPro" id="IPR013216">
    <property type="entry name" value="Methyltransf_11"/>
</dbReference>
<dbReference type="Proteomes" id="UP001521074">
    <property type="component" value="Unassembled WGS sequence"/>
</dbReference>
<dbReference type="Pfam" id="PF08241">
    <property type="entry name" value="Methyltransf_11"/>
    <property type="match status" value="1"/>
</dbReference>
<evidence type="ECO:0000313" key="2">
    <source>
        <dbReference type="EMBL" id="MCE0743893.1"/>
    </source>
</evidence>
<organism evidence="2 3">
    <name type="scientific">Acetobacter sicerae</name>
    <dbReference type="NCBI Taxonomy" id="85325"/>
    <lineage>
        <taxon>Bacteria</taxon>
        <taxon>Pseudomonadati</taxon>
        <taxon>Pseudomonadota</taxon>
        <taxon>Alphaproteobacteria</taxon>
        <taxon>Acetobacterales</taxon>
        <taxon>Acetobacteraceae</taxon>
        <taxon>Acetobacter</taxon>
    </lineage>
</organism>
<feature type="domain" description="Methyltransferase type 11" evidence="1">
    <location>
        <begin position="19"/>
        <end position="109"/>
    </location>
</feature>
<evidence type="ECO:0000259" key="1">
    <source>
        <dbReference type="Pfam" id="PF08241"/>
    </source>
</evidence>
<evidence type="ECO:0000313" key="3">
    <source>
        <dbReference type="Proteomes" id="UP001521074"/>
    </source>
</evidence>
<reference evidence="2 3" key="1">
    <citation type="submission" date="2021-12" db="EMBL/GenBank/DDBJ databases">
        <title>Genome sequence of Acetobacter sicerae DmPark20a_162.</title>
        <authorList>
            <person name="Chaston J.M."/>
        </authorList>
    </citation>
    <scope>NUCLEOTIDE SEQUENCE [LARGE SCALE GENOMIC DNA]</scope>
    <source>
        <strain evidence="2 3">DmPark20a_162</strain>
    </source>
</reference>
<gene>
    <name evidence="2" type="ORF">LWC05_08330</name>
</gene>
<dbReference type="PANTHER" id="PTHR43591">
    <property type="entry name" value="METHYLTRANSFERASE"/>
    <property type="match status" value="1"/>
</dbReference>
<dbReference type="EMBL" id="JAJSOJ010000024">
    <property type="protein sequence ID" value="MCE0743893.1"/>
    <property type="molecule type" value="Genomic_DNA"/>
</dbReference>
<dbReference type="GO" id="GO:0008168">
    <property type="term" value="F:methyltransferase activity"/>
    <property type="evidence" value="ECO:0007669"/>
    <property type="project" value="UniProtKB-KW"/>
</dbReference>
<dbReference type="Gene3D" id="3.40.50.150">
    <property type="entry name" value="Vaccinia Virus protein VP39"/>
    <property type="match status" value="1"/>
</dbReference>
<accession>A0ABS8VX38</accession>
<comment type="caution">
    <text evidence="2">The sequence shown here is derived from an EMBL/GenBank/DDBJ whole genome shotgun (WGS) entry which is preliminary data.</text>
</comment>
<dbReference type="SUPFAM" id="SSF53335">
    <property type="entry name" value="S-adenosyl-L-methionine-dependent methyltransferases"/>
    <property type="match status" value="1"/>
</dbReference>
<proteinExistence type="predicted"/>
<sequence>MLIDWINDISNRHVGGVFLEIGCGPRGLVKQISKYATFVVETDIRIHQRWVSIGYPDTSFLAADAMKLPFCNSGFDLVVMLNSLHHIPDPARAMDECVRVCKPGGGLFIIEPTVTGPLTEVIKPLDDETDVRGASIGLLQGYYSAFRPENRMRVTIESYSSFDAFDDFLFKITQAAEDRSKANSDVLDAVKHEFFKLSTRDSSGRYVLRQDLVAFYFLL</sequence>
<keyword evidence="3" id="KW-1185">Reference proteome</keyword>
<dbReference type="RefSeq" id="WP_187668588.1">
    <property type="nucleotide sequence ID" value="NZ_JAJSOJ010000024.1"/>
</dbReference>
<dbReference type="GO" id="GO:0032259">
    <property type="term" value="P:methylation"/>
    <property type="evidence" value="ECO:0007669"/>
    <property type="project" value="UniProtKB-KW"/>
</dbReference>
<name>A0ABS8VX38_9PROT</name>
<keyword evidence="2" id="KW-0808">Transferase</keyword>
<keyword evidence="2" id="KW-0489">Methyltransferase</keyword>